<name>A0ABT1QS94_9GAMM</name>
<proteinExistence type="predicted"/>
<dbReference type="RefSeq" id="WP_255914225.1">
    <property type="nucleotide sequence ID" value="NZ_JANFQO010000008.1"/>
</dbReference>
<feature type="signal peptide" evidence="1">
    <location>
        <begin position="1"/>
        <end position="27"/>
    </location>
</feature>
<feature type="chain" id="PRO_5045562673" description="Secreted protein" evidence="1">
    <location>
        <begin position="28"/>
        <end position="170"/>
    </location>
</feature>
<keyword evidence="3" id="KW-1185">Reference proteome</keyword>
<sequence>MKLRNIAVRFAAIAAIAAFSIGGNVWAQPSGLPELCQWYPGIPECSCNINPYNVQCGSGGWPNVPDLRDGVTPPDPEITYIHVPKTSNNPYYATCWSSSQDRYNYANWEIVHGWLSGDSNFAGWYGSKWIFVVYSDNTLSEGYAHSQGYDYFTQEPYMQTCGRPPMPWQL</sequence>
<comment type="caution">
    <text evidence="2">The sequence shown here is derived from an EMBL/GenBank/DDBJ whole genome shotgun (WGS) entry which is preliminary data.</text>
</comment>
<evidence type="ECO:0000313" key="2">
    <source>
        <dbReference type="EMBL" id="MCQ4165154.1"/>
    </source>
</evidence>
<dbReference type="Proteomes" id="UP001165498">
    <property type="component" value="Unassembled WGS sequence"/>
</dbReference>
<evidence type="ECO:0008006" key="4">
    <source>
        <dbReference type="Google" id="ProtNLM"/>
    </source>
</evidence>
<organism evidence="2 3">
    <name type="scientific">Tahibacter harae</name>
    <dbReference type="NCBI Taxonomy" id="2963937"/>
    <lineage>
        <taxon>Bacteria</taxon>
        <taxon>Pseudomonadati</taxon>
        <taxon>Pseudomonadota</taxon>
        <taxon>Gammaproteobacteria</taxon>
        <taxon>Lysobacterales</taxon>
        <taxon>Rhodanobacteraceae</taxon>
        <taxon>Tahibacter</taxon>
    </lineage>
</organism>
<reference evidence="2" key="1">
    <citation type="submission" date="2022-07" db="EMBL/GenBank/DDBJ databases">
        <title>Tahibacter sp., a new gammaproteobacterium isolated from the silt sample collected at pig farm.</title>
        <authorList>
            <person name="Chen H."/>
        </authorList>
    </citation>
    <scope>NUCLEOTIDE SEQUENCE</scope>
    <source>
        <strain evidence="2">P2K</strain>
    </source>
</reference>
<dbReference type="EMBL" id="JANFQO010000008">
    <property type="protein sequence ID" value="MCQ4165154.1"/>
    <property type="molecule type" value="Genomic_DNA"/>
</dbReference>
<evidence type="ECO:0000313" key="3">
    <source>
        <dbReference type="Proteomes" id="UP001165498"/>
    </source>
</evidence>
<accession>A0ABT1QS94</accession>
<keyword evidence="1" id="KW-0732">Signal</keyword>
<evidence type="ECO:0000256" key="1">
    <source>
        <dbReference type="SAM" id="SignalP"/>
    </source>
</evidence>
<gene>
    <name evidence="2" type="ORF">NM961_10580</name>
</gene>
<protein>
    <recommendedName>
        <fullName evidence="4">Secreted protein</fullName>
    </recommendedName>
</protein>